<proteinExistence type="predicted"/>
<keyword evidence="3" id="KW-1185">Reference proteome</keyword>
<evidence type="ECO:0000313" key="2">
    <source>
        <dbReference type="EMBL" id="RXZ57950.1"/>
    </source>
</evidence>
<evidence type="ECO:0000256" key="1">
    <source>
        <dbReference type="SAM" id="SignalP"/>
    </source>
</evidence>
<feature type="signal peptide" evidence="1">
    <location>
        <begin position="1"/>
        <end position="29"/>
    </location>
</feature>
<sequence>MIKGSTKKLIFAAAALFVSLCLVFGAVFAWFTTSDSVGTDGLDFGVTGDDSNGVTITSINGAKPDEKIILYPEGTLTVGLKITDDIKNFGVKLAADARDDNFNAFFAAREDLLFGVYEKGEIISDASGNTAEYWRNFDAAAPLSSLSETERLSAQVGFLHEFALQNSLHDAMQLVAVVNEKKYPLIKENDNEIYRNSELTVLASATEFTLYVQFGTNGFTPEIQLPPDVLPHFESGTYRALNYNCFLNHEIKLSFENGNV</sequence>
<accession>A0A4V1QUM5</accession>
<keyword evidence="1" id="KW-0732">Signal</keyword>
<organism evidence="2 3">
    <name type="scientific">Candidatus Borkfalkia ceftriaxoniphila</name>
    <dbReference type="NCBI Taxonomy" id="2508949"/>
    <lineage>
        <taxon>Bacteria</taxon>
        <taxon>Bacillati</taxon>
        <taxon>Bacillota</taxon>
        <taxon>Clostridia</taxon>
        <taxon>Christensenellales</taxon>
        <taxon>Christensenellaceae</taxon>
        <taxon>Candidatus Borkfalkia</taxon>
    </lineage>
</organism>
<protein>
    <recommendedName>
        <fullName evidence="4">DUF3298 domain-containing protein</fullName>
    </recommendedName>
</protein>
<dbReference type="EMBL" id="SDOZ01000005">
    <property type="protein sequence ID" value="RXZ57950.1"/>
    <property type="molecule type" value="Genomic_DNA"/>
</dbReference>
<dbReference type="Proteomes" id="UP000291269">
    <property type="component" value="Unassembled WGS sequence"/>
</dbReference>
<dbReference type="AlphaFoldDB" id="A0A4V1QUM5"/>
<comment type="caution">
    <text evidence="2">The sequence shown here is derived from an EMBL/GenBank/DDBJ whole genome shotgun (WGS) entry which is preliminary data.</text>
</comment>
<evidence type="ECO:0008006" key="4">
    <source>
        <dbReference type="Google" id="ProtNLM"/>
    </source>
</evidence>
<reference evidence="2 3" key="1">
    <citation type="journal article" date="2019" name="Gut">
        <title>Antibiotics-induced monodominance of a novel gut bacterial order.</title>
        <authorList>
            <person name="Hildebrand F."/>
            <person name="Moitinho-Silva L."/>
            <person name="Blasche S."/>
            <person name="Jahn M.T."/>
            <person name="Gossmann T.I."/>
            <person name="Heuerta-Cepas J."/>
            <person name="Hercog R."/>
            <person name="Luetge M."/>
            <person name="Bahram M."/>
            <person name="Pryszlak A."/>
            <person name="Alves R.J."/>
            <person name="Waszak S.M."/>
            <person name="Zhu A."/>
            <person name="Ye L."/>
            <person name="Costea P.I."/>
            <person name="Aalvink S."/>
            <person name="Belzer C."/>
            <person name="Forslund S.K."/>
            <person name="Sunagawa S."/>
            <person name="Hentschel U."/>
            <person name="Merten C."/>
            <person name="Patil K.R."/>
            <person name="Benes V."/>
            <person name="Bork P."/>
        </authorList>
    </citation>
    <scope>NUCLEOTIDE SEQUENCE [LARGE SCALE GENOMIC DNA]</scope>
    <source>
        <strain evidence="2 3">HDS1380</strain>
    </source>
</reference>
<feature type="chain" id="PRO_5020946859" description="DUF3298 domain-containing protein" evidence="1">
    <location>
        <begin position="30"/>
        <end position="260"/>
    </location>
</feature>
<dbReference type="RefSeq" id="WP_129227398.1">
    <property type="nucleotide sequence ID" value="NZ_SDOZ01000005.1"/>
</dbReference>
<gene>
    <name evidence="2" type="ORF">ESZ91_11415</name>
</gene>
<name>A0A4V1QUM5_9FIRM</name>
<evidence type="ECO:0000313" key="3">
    <source>
        <dbReference type="Proteomes" id="UP000291269"/>
    </source>
</evidence>